<keyword evidence="3" id="KW-1185">Reference proteome</keyword>
<dbReference type="InterPro" id="IPR052998">
    <property type="entry name" value="Hetero-Diels-Alderase-like"/>
</dbReference>
<sequence length="303" mass="31620">MHLHSSLLTTLALTASDTLASASLPVRTVYQFSSNDTWLENLAVRSNGIILATEIGPPASLLAFDPRSPNPKKNVLHTFNSVLGLSGITEAAHDIFYVTGANTTSANIGDPPANATHVWRVDFTTGTDTNPNITLIARPTAPTGFNGLAAFNETIVLASTSYQDSIFAIDNHDRTINGLKVKDGFVYWTAGADFCRAPLYENVTAGAGEVIAKGTSFDDFAVSPDGFRAGSGRKFAYAATAAQNSVMQISFDLNGGSNQTEVVAGDGEVNVLYATTGGGSGVAVDVNGTDVAVGAQLLAIRLD</sequence>
<reference evidence="2 3" key="1">
    <citation type="submission" date="2018-02" db="EMBL/GenBank/DDBJ databases">
        <title>The genomes of Aspergillus section Nigri reveals drivers in fungal speciation.</title>
        <authorList>
            <consortium name="DOE Joint Genome Institute"/>
            <person name="Vesth T.C."/>
            <person name="Nybo J."/>
            <person name="Theobald S."/>
            <person name="Brandl J."/>
            <person name="Frisvad J.C."/>
            <person name="Nielsen K.F."/>
            <person name="Lyhne E.K."/>
            <person name="Kogle M.E."/>
            <person name="Kuo A."/>
            <person name="Riley R."/>
            <person name="Clum A."/>
            <person name="Nolan M."/>
            <person name="Lipzen A."/>
            <person name="Salamov A."/>
            <person name="Henrissat B."/>
            <person name="Wiebenga A."/>
            <person name="De vries R.P."/>
            <person name="Grigoriev I.V."/>
            <person name="Mortensen U.H."/>
            <person name="Andersen M.R."/>
            <person name="Baker S.E."/>
        </authorList>
    </citation>
    <scope>NUCLEOTIDE SEQUENCE [LARGE SCALE GENOMIC DNA]</scope>
    <source>
        <strain evidence="2 3">CBS 121593</strain>
    </source>
</reference>
<protein>
    <submittedName>
        <fullName evidence="2">Uncharacterized protein</fullName>
    </submittedName>
</protein>
<dbReference type="SUPFAM" id="SSF63829">
    <property type="entry name" value="Calcium-dependent phosphotriesterase"/>
    <property type="match status" value="1"/>
</dbReference>
<evidence type="ECO:0000313" key="2">
    <source>
        <dbReference type="EMBL" id="RAL00745.1"/>
    </source>
</evidence>
<organism evidence="2 3">
    <name type="scientific">Aspergillus ibericus CBS 121593</name>
    <dbReference type="NCBI Taxonomy" id="1448316"/>
    <lineage>
        <taxon>Eukaryota</taxon>
        <taxon>Fungi</taxon>
        <taxon>Dikarya</taxon>
        <taxon>Ascomycota</taxon>
        <taxon>Pezizomycotina</taxon>
        <taxon>Eurotiomycetes</taxon>
        <taxon>Eurotiomycetidae</taxon>
        <taxon>Eurotiales</taxon>
        <taxon>Aspergillaceae</taxon>
        <taxon>Aspergillus</taxon>
        <taxon>Aspergillus subgen. Circumdati</taxon>
    </lineage>
</organism>
<dbReference type="RefSeq" id="XP_025575072.1">
    <property type="nucleotide sequence ID" value="XM_025723201.1"/>
</dbReference>
<dbReference type="PANTHER" id="PTHR42060">
    <property type="entry name" value="NHL REPEAT-CONTAINING PROTEIN-RELATED"/>
    <property type="match status" value="1"/>
</dbReference>
<gene>
    <name evidence="2" type="ORF">BO80DRAFT_475216</name>
</gene>
<dbReference type="Gene3D" id="2.120.10.30">
    <property type="entry name" value="TolB, C-terminal domain"/>
    <property type="match status" value="2"/>
</dbReference>
<dbReference type="PANTHER" id="PTHR42060:SF1">
    <property type="entry name" value="NHL REPEAT-CONTAINING PROTEIN"/>
    <property type="match status" value="1"/>
</dbReference>
<feature type="chain" id="PRO_5017461439" evidence="1">
    <location>
        <begin position="23"/>
        <end position="303"/>
    </location>
</feature>
<dbReference type="OrthoDB" id="9977941at2759"/>
<dbReference type="VEuPathDB" id="FungiDB:BO80DRAFT_475216"/>
<proteinExistence type="predicted"/>
<dbReference type="AlphaFoldDB" id="A0A395H0A9"/>
<dbReference type="GeneID" id="37228066"/>
<evidence type="ECO:0000313" key="3">
    <source>
        <dbReference type="Proteomes" id="UP000249402"/>
    </source>
</evidence>
<dbReference type="InterPro" id="IPR011042">
    <property type="entry name" value="6-blade_b-propeller_TolB-like"/>
</dbReference>
<accession>A0A395H0A9</accession>
<name>A0A395H0A9_9EURO</name>
<keyword evidence="1" id="KW-0732">Signal</keyword>
<evidence type="ECO:0000256" key="1">
    <source>
        <dbReference type="SAM" id="SignalP"/>
    </source>
</evidence>
<feature type="signal peptide" evidence="1">
    <location>
        <begin position="1"/>
        <end position="22"/>
    </location>
</feature>
<dbReference type="Proteomes" id="UP000249402">
    <property type="component" value="Unassembled WGS sequence"/>
</dbReference>
<dbReference type="EMBL" id="KZ824438">
    <property type="protein sequence ID" value="RAL00745.1"/>
    <property type="molecule type" value="Genomic_DNA"/>
</dbReference>